<protein>
    <recommendedName>
        <fullName evidence="3">DUF2267 domain-containing protein</fullName>
    </recommendedName>
</protein>
<gene>
    <name evidence="1" type="ORF">ACFPEN_32100</name>
</gene>
<evidence type="ECO:0000313" key="2">
    <source>
        <dbReference type="Proteomes" id="UP001595990"/>
    </source>
</evidence>
<name>A0ABV9BU67_9ACTN</name>
<evidence type="ECO:0008006" key="3">
    <source>
        <dbReference type="Google" id="ProtNLM"/>
    </source>
</evidence>
<dbReference type="EMBL" id="JBHSFS010000022">
    <property type="protein sequence ID" value="MFC4517541.1"/>
    <property type="molecule type" value="Genomic_DNA"/>
</dbReference>
<accession>A0ABV9BU67</accession>
<comment type="caution">
    <text evidence="1">The sequence shown here is derived from an EMBL/GenBank/DDBJ whole genome shotgun (WGS) entry which is preliminary data.</text>
</comment>
<reference evidence="2" key="1">
    <citation type="journal article" date="2019" name="Int. J. Syst. Evol. Microbiol.">
        <title>The Global Catalogue of Microorganisms (GCM) 10K type strain sequencing project: providing services to taxonomists for standard genome sequencing and annotation.</title>
        <authorList>
            <consortium name="The Broad Institute Genomics Platform"/>
            <consortium name="The Broad Institute Genome Sequencing Center for Infectious Disease"/>
            <person name="Wu L."/>
            <person name="Ma J."/>
        </authorList>
    </citation>
    <scope>NUCLEOTIDE SEQUENCE [LARGE SCALE GENOMIC DNA]</scope>
    <source>
        <strain evidence="2">CECT 8064</strain>
    </source>
</reference>
<dbReference type="Proteomes" id="UP001595990">
    <property type="component" value="Unassembled WGS sequence"/>
</dbReference>
<dbReference type="RefSeq" id="WP_417924104.1">
    <property type="nucleotide sequence ID" value="NZ_JBHSFS010000022.1"/>
</dbReference>
<evidence type="ECO:0000313" key="1">
    <source>
        <dbReference type="EMBL" id="MFC4517541.1"/>
    </source>
</evidence>
<organism evidence="1 2">
    <name type="scientific">Streptomyces ehimensis</name>
    <dbReference type="NCBI Taxonomy" id="68195"/>
    <lineage>
        <taxon>Bacteria</taxon>
        <taxon>Bacillati</taxon>
        <taxon>Actinomycetota</taxon>
        <taxon>Actinomycetes</taxon>
        <taxon>Kitasatosporales</taxon>
        <taxon>Streptomycetaceae</taxon>
        <taxon>Streptomyces</taxon>
    </lineage>
</organism>
<sequence length="155" mass="16175">MRQGATGSGDAASAGKWTERAGRYQLHLEEVAELGGAAALMRSLVKSQLGLEKPIDGVLPFLPDAQAGRKVSAKTAGELLLGAAKENRERALAAGRFPSQTAGVAPSSVGELMTSDLARDLGEVLEEVFTTFPGSRELFVEAVERRSARALPGAA</sequence>
<proteinExistence type="predicted"/>
<keyword evidence="2" id="KW-1185">Reference proteome</keyword>